<sequence length="53" mass="5859">MTDPFEPPPSDRGLRMIGITALGYAISTLVLLGLCCYGIYWANQELLGFFADF</sequence>
<dbReference type="KEGG" id="nhy:JQS43_22240"/>
<keyword evidence="3" id="KW-1185">Reference proteome</keyword>
<proteinExistence type="predicted"/>
<dbReference type="RefSeq" id="WP_239676323.1">
    <property type="nucleotide sequence ID" value="NZ_CP070499.1"/>
</dbReference>
<evidence type="ECO:0000313" key="3">
    <source>
        <dbReference type="Proteomes" id="UP000662857"/>
    </source>
</evidence>
<evidence type="ECO:0000313" key="2">
    <source>
        <dbReference type="EMBL" id="QSB14205.1"/>
    </source>
</evidence>
<organism evidence="2 3">
    <name type="scientific">Natronosporangium hydrolyticum</name>
    <dbReference type="NCBI Taxonomy" id="2811111"/>
    <lineage>
        <taxon>Bacteria</taxon>
        <taxon>Bacillati</taxon>
        <taxon>Actinomycetota</taxon>
        <taxon>Actinomycetes</taxon>
        <taxon>Micromonosporales</taxon>
        <taxon>Micromonosporaceae</taxon>
        <taxon>Natronosporangium</taxon>
    </lineage>
</organism>
<gene>
    <name evidence="2" type="ORF">JQS43_22240</name>
</gene>
<dbReference type="AlphaFoldDB" id="A0A895YDC7"/>
<keyword evidence="1" id="KW-0812">Transmembrane</keyword>
<protein>
    <submittedName>
        <fullName evidence="2">Uncharacterized protein</fullName>
    </submittedName>
</protein>
<dbReference type="EMBL" id="CP070499">
    <property type="protein sequence ID" value="QSB14205.1"/>
    <property type="molecule type" value="Genomic_DNA"/>
</dbReference>
<dbReference type="Proteomes" id="UP000662857">
    <property type="component" value="Chromosome"/>
</dbReference>
<evidence type="ECO:0000256" key="1">
    <source>
        <dbReference type="SAM" id="Phobius"/>
    </source>
</evidence>
<name>A0A895YDC7_9ACTN</name>
<reference evidence="2" key="1">
    <citation type="submission" date="2021-02" db="EMBL/GenBank/DDBJ databases">
        <title>Natrosporangium hydrolyticum gen. nov., sp. nov, a haloalkaliphilic actinobacterium from a soda solonchak soil.</title>
        <authorList>
            <person name="Sorokin D.Y."/>
            <person name="Khijniak T.V."/>
            <person name="Zakharycheva A.P."/>
            <person name="Boueva O.V."/>
            <person name="Ariskina E.V."/>
            <person name="Hahnke R.L."/>
            <person name="Bunk B."/>
            <person name="Sproer C."/>
            <person name="Schumann P."/>
            <person name="Evtushenko L.I."/>
            <person name="Kublanov I.V."/>
        </authorList>
    </citation>
    <scope>NUCLEOTIDE SEQUENCE</scope>
    <source>
        <strain evidence="2">DSM 106523</strain>
    </source>
</reference>
<feature type="transmembrane region" description="Helical" evidence="1">
    <location>
        <begin position="21"/>
        <end position="42"/>
    </location>
</feature>
<keyword evidence="1" id="KW-0472">Membrane</keyword>
<accession>A0A895YDC7</accession>
<keyword evidence="1" id="KW-1133">Transmembrane helix</keyword>